<evidence type="ECO:0000256" key="11">
    <source>
        <dbReference type="ARBA" id="ARBA00023098"/>
    </source>
</evidence>
<keyword evidence="11 15" id="KW-0443">Lipid metabolism</keyword>
<evidence type="ECO:0000256" key="4">
    <source>
        <dbReference type="ARBA" id="ARBA00013122"/>
    </source>
</evidence>
<keyword evidence="17" id="KW-1185">Reference proteome</keyword>
<evidence type="ECO:0000256" key="2">
    <source>
        <dbReference type="ARBA" id="ARBA00005194"/>
    </source>
</evidence>
<evidence type="ECO:0000259" key="16">
    <source>
        <dbReference type="PROSITE" id="PS51203"/>
    </source>
</evidence>
<keyword evidence="9 15" id="KW-1133">Transmembrane helix</keyword>
<evidence type="ECO:0000313" key="18">
    <source>
        <dbReference type="RefSeq" id="XP_017774423.1"/>
    </source>
</evidence>
<evidence type="ECO:0000256" key="6">
    <source>
        <dbReference type="ARBA" id="ARBA00022692"/>
    </source>
</evidence>
<dbReference type="GeneID" id="108561128"/>
<name>A0ABM1MIM3_NICVS</name>
<evidence type="ECO:0000256" key="14">
    <source>
        <dbReference type="ARBA" id="ARBA00023239"/>
    </source>
</evidence>
<dbReference type="SUPFAM" id="SSF49764">
    <property type="entry name" value="HSP20-like chaperones"/>
    <property type="match status" value="1"/>
</dbReference>
<accession>A0ABM1MIM3</accession>
<feature type="transmembrane region" description="Helical" evidence="15">
    <location>
        <begin position="249"/>
        <end position="269"/>
    </location>
</feature>
<evidence type="ECO:0000256" key="12">
    <source>
        <dbReference type="ARBA" id="ARBA00023136"/>
    </source>
</evidence>
<dbReference type="Pfam" id="PF04969">
    <property type="entry name" value="CS"/>
    <property type="match status" value="1"/>
</dbReference>
<evidence type="ECO:0000313" key="17">
    <source>
        <dbReference type="Proteomes" id="UP000695000"/>
    </source>
</evidence>
<dbReference type="Gene3D" id="2.60.40.790">
    <property type="match status" value="1"/>
</dbReference>
<comment type="catalytic activity">
    <reaction evidence="15">
        <text>a very-long-chain (3R)-3-hydroxyacyl-CoA = a very-long-chain (2E)-enoyl-CoA + H2O</text>
        <dbReference type="Rhea" id="RHEA:45812"/>
        <dbReference type="ChEBI" id="CHEBI:15377"/>
        <dbReference type="ChEBI" id="CHEBI:83728"/>
        <dbReference type="ChEBI" id="CHEBI:85440"/>
        <dbReference type="EC" id="4.2.1.134"/>
    </reaction>
</comment>
<evidence type="ECO:0000256" key="5">
    <source>
        <dbReference type="ARBA" id="ARBA00022516"/>
    </source>
</evidence>
<evidence type="ECO:0000256" key="10">
    <source>
        <dbReference type="ARBA" id="ARBA00023054"/>
    </source>
</evidence>
<comment type="function">
    <text evidence="15">Catalyzes the third of the four reactions of the long-chain fatty acids elongation cycle. This endoplasmic reticulum-bound enzymatic process, allows the addition of two carbons to the chain of long- and very long-chain fatty acids/VLCFAs per cycle. This enzyme catalyzes the dehydration of the 3-hydroxyacyl-CoA intermediate into trans-2,3-enoyl-CoA, within each cycle of fatty acid elongation. Thereby, it participates to the production of VLCFAs of different chain lengths that are involved in multiple biological processes as precursors of membrane lipids and lipid mediators.</text>
</comment>
<feature type="transmembrane region" description="Helical" evidence="15">
    <location>
        <begin position="323"/>
        <end position="349"/>
    </location>
</feature>
<dbReference type="EC" id="4.2.1.134" evidence="4 15"/>
<sequence length="372" mass="44207">MPKLSPFIYWAQNEELLYIKVELRVSKDVDVILESKNINFSALGAGSQGLNEYAFKFDFYADIDPDESTYKVTDSIVDFTIVKAEKGWWSRLMKQQQKPAWLKIDFQRWQNEECLNDDDEDEKVRDIREDYPQLYKNLQKEERGFSKEDGRKVYLAFYNFGMFIGFIYVFCVMATRFLRDGADSYASTYEAVGPAMIVLQMMQFLEIMHPLFGYTKGSVMTASMQVMGRALVLFALIDSEPRMQTKPVIFYLFLVWTSIELIRYPYYITQVYNQNNGFLTWLRYTIWIPLYPMGFICEGVIMLRSIPYFEETQQFSFQMPNKYNFIFSFPLLLRVYLLFFFLPGIYVLMSHMYKLRCKKLGTRKRQQVKKVK</sequence>
<comment type="similarity">
    <text evidence="3 15">Belongs to the very long-chain fatty acids dehydratase HACD family.</text>
</comment>
<evidence type="ECO:0000256" key="3">
    <source>
        <dbReference type="ARBA" id="ARBA00007811"/>
    </source>
</evidence>
<comment type="pathway">
    <text evidence="2 15">Lipid metabolism; fatty acid biosynthesis.</text>
</comment>
<dbReference type="Pfam" id="PF04387">
    <property type="entry name" value="PTPLA"/>
    <property type="match status" value="1"/>
</dbReference>
<dbReference type="PROSITE" id="PS51203">
    <property type="entry name" value="CS"/>
    <property type="match status" value="1"/>
</dbReference>
<keyword evidence="14 15" id="KW-0456">Lyase</keyword>
<dbReference type="CDD" id="cd06465">
    <property type="entry name" value="p23_hB-ind1_like"/>
    <property type="match status" value="1"/>
</dbReference>
<keyword evidence="5 15" id="KW-0444">Lipid biosynthesis</keyword>
<dbReference type="PANTHER" id="PTHR11035">
    <property type="entry name" value="VERY-LONG-CHAIN (3R)-3-HYDROXYACYL-COA DEHYDRATASE"/>
    <property type="match status" value="1"/>
</dbReference>
<feature type="transmembrane region" description="Helical" evidence="15">
    <location>
        <begin position="217"/>
        <end position="237"/>
    </location>
</feature>
<evidence type="ECO:0000256" key="13">
    <source>
        <dbReference type="ARBA" id="ARBA00023160"/>
    </source>
</evidence>
<feature type="transmembrane region" description="Helical" evidence="15">
    <location>
        <begin position="281"/>
        <end position="303"/>
    </location>
</feature>
<keyword evidence="10" id="KW-0175">Coiled coil</keyword>
<keyword evidence="7 15" id="KW-0256">Endoplasmic reticulum</keyword>
<keyword evidence="12 15" id="KW-0472">Membrane</keyword>
<evidence type="ECO:0000256" key="9">
    <source>
        <dbReference type="ARBA" id="ARBA00022989"/>
    </source>
</evidence>
<dbReference type="InterPro" id="IPR007052">
    <property type="entry name" value="CS_dom"/>
</dbReference>
<comment type="subcellular location">
    <subcellularLocation>
        <location evidence="1 15">Endoplasmic reticulum membrane</location>
        <topology evidence="1 15">Multi-pass membrane protein</topology>
    </subcellularLocation>
</comment>
<evidence type="ECO:0000256" key="8">
    <source>
        <dbReference type="ARBA" id="ARBA00022832"/>
    </source>
</evidence>
<dbReference type="RefSeq" id="XP_017774423.1">
    <property type="nucleotide sequence ID" value="XM_017918934.1"/>
</dbReference>
<keyword evidence="13 15" id="KW-0275">Fatty acid biosynthesis</keyword>
<feature type="domain" description="CS" evidence="16">
    <location>
        <begin position="3"/>
        <end position="93"/>
    </location>
</feature>
<reference evidence="18" key="1">
    <citation type="submission" date="2025-08" db="UniProtKB">
        <authorList>
            <consortium name="RefSeq"/>
        </authorList>
    </citation>
    <scope>IDENTIFICATION</scope>
    <source>
        <tissue evidence="18">Whole Larva</tissue>
    </source>
</reference>
<evidence type="ECO:0000256" key="1">
    <source>
        <dbReference type="ARBA" id="ARBA00004477"/>
    </source>
</evidence>
<dbReference type="InterPro" id="IPR007482">
    <property type="entry name" value="Tyr_Pase-like_PTPLA"/>
</dbReference>
<dbReference type="PANTHER" id="PTHR11035:SF35">
    <property type="entry name" value="VERY-LONG-CHAIN (3R)-3-HYDROXYACYL-COA DEHYDRATASE"/>
    <property type="match status" value="1"/>
</dbReference>
<evidence type="ECO:0000256" key="15">
    <source>
        <dbReference type="RuleBase" id="RU363109"/>
    </source>
</evidence>
<evidence type="ECO:0000256" key="7">
    <source>
        <dbReference type="ARBA" id="ARBA00022824"/>
    </source>
</evidence>
<keyword evidence="8 15" id="KW-0276">Fatty acid metabolism</keyword>
<feature type="transmembrane region" description="Helical" evidence="15">
    <location>
        <begin position="153"/>
        <end position="178"/>
    </location>
</feature>
<proteinExistence type="inferred from homology"/>
<keyword evidence="6 15" id="KW-0812">Transmembrane</keyword>
<protein>
    <recommendedName>
        <fullName evidence="4 15">Very-long-chain (3R)-3-hydroxyacyl-CoA dehydratase</fullName>
        <ecNumber evidence="4 15">4.2.1.134</ecNumber>
    </recommendedName>
</protein>
<dbReference type="InterPro" id="IPR008978">
    <property type="entry name" value="HSP20-like_chaperone"/>
</dbReference>
<dbReference type="Proteomes" id="UP000695000">
    <property type="component" value="Unplaced"/>
</dbReference>
<gene>
    <name evidence="18" type="primary">LOC108561128</name>
</gene>
<organism evidence="17 18">
    <name type="scientific">Nicrophorus vespilloides</name>
    <name type="common">Boreal carrion beetle</name>
    <dbReference type="NCBI Taxonomy" id="110193"/>
    <lineage>
        <taxon>Eukaryota</taxon>
        <taxon>Metazoa</taxon>
        <taxon>Ecdysozoa</taxon>
        <taxon>Arthropoda</taxon>
        <taxon>Hexapoda</taxon>
        <taxon>Insecta</taxon>
        <taxon>Pterygota</taxon>
        <taxon>Neoptera</taxon>
        <taxon>Endopterygota</taxon>
        <taxon>Coleoptera</taxon>
        <taxon>Polyphaga</taxon>
        <taxon>Staphyliniformia</taxon>
        <taxon>Silphidae</taxon>
        <taxon>Nicrophorinae</taxon>
        <taxon>Nicrophorus</taxon>
    </lineage>
</organism>